<proteinExistence type="predicted"/>
<keyword evidence="3" id="KW-1185">Reference proteome</keyword>
<gene>
    <name evidence="2" type="ORF">PXEA_LOCUS16371</name>
</gene>
<sequence length="96" mass="10881">MCRLPQLDPAKGLQLKSNWDDASSSEITLPSPPPPPTRNQGGKLGWAHLHKNFLYFAVTQWPYSSVEVLSKQQVKRPFHEYAFEKSSRSDICPISL</sequence>
<dbReference type="Proteomes" id="UP000784294">
    <property type="component" value="Unassembled WGS sequence"/>
</dbReference>
<reference evidence="2" key="1">
    <citation type="submission" date="2018-11" db="EMBL/GenBank/DDBJ databases">
        <authorList>
            <consortium name="Pathogen Informatics"/>
        </authorList>
    </citation>
    <scope>NUCLEOTIDE SEQUENCE</scope>
</reference>
<accession>A0A448WXV9</accession>
<evidence type="ECO:0000256" key="1">
    <source>
        <dbReference type="SAM" id="MobiDB-lite"/>
    </source>
</evidence>
<organism evidence="2 3">
    <name type="scientific">Protopolystoma xenopodis</name>
    <dbReference type="NCBI Taxonomy" id="117903"/>
    <lineage>
        <taxon>Eukaryota</taxon>
        <taxon>Metazoa</taxon>
        <taxon>Spiralia</taxon>
        <taxon>Lophotrochozoa</taxon>
        <taxon>Platyhelminthes</taxon>
        <taxon>Monogenea</taxon>
        <taxon>Polyopisthocotylea</taxon>
        <taxon>Polystomatidea</taxon>
        <taxon>Polystomatidae</taxon>
        <taxon>Protopolystoma</taxon>
    </lineage>
</organism>
<name>A0A448WXV9_9PLAT</name>
<evidence type="ECO:0000313" key="3">
    <source>
        <dbReference type="Proteomes" id="UP000784294"/>
    </source>
</evidence>
<protein>
    <submittedName>
        <fullName evidence="2">Uncharacterized protein</fullName>
    </submittedName>
</protein>
<evidence type="ECO:0000313" key="2">
    <source>
        <dbReference type="EMBL" id="VEL22931.1"/>
    </source>
</evidence>
<comment type="caution">
    <text evidence="2">The sequence shown here is derived from an EMBL/GenBank/DDBJ whole genome shotgun (WGS) entry which is preliminary data.</text>
</comment>
<feature type="region of interest" description="Disordered" evidence="1">
    <location>
        <begin position="1"/>
        <end position="43"/>
    </location>
</feature>
<dbReference type="AlphaFoldDB" id="A0A448WXV9"/>
<feature type="compositionally biased region" description="Polar residues" evidence="1">
    <location>
        <begin position="15"/>
        <end position="28"/>
    </location>
</feature>
<dbReference type="EMBL" id="CAAALY010059138">
    <property type="protein sequence ID" value="VEL22931.1"/>
    <property type="molecule type" value="Genomic_DNA"/>
</dbReference>